<reference evidence="1 2" key="1">
    <citation type="submission" date="2023-06" db="EMBL/GenBank/DDBJ databases">
        <title>The Gram-positive Non-spore-bearing Anaerobic Bacilli of Human Feces.</title>
        <authorList>
            <person name="Eggerth A.H."/>
        </authorList>
    </citation>
    <scope>NUCLEOTIDE SEQUENCE [LARGE SCALE GENOMIC DNA]</scope>
    <source>
        <strain evidence="1 2">CBA3108</strain>
    </source>
</reference>
<protein>
    <submittedName>
        <fullName evidence="1">Uncharacterized protein</fullName>
    </submittedName>
</protein>
<accession>A0ABY7R220</accession>
<evidence type="ECO:0000313" key="2">
    <source>
        <dbReference type="Proteomes" id="UP001212097"/>
    </source>
</evidence>
<dbReference type="RefSeq" id="WP_271419198.1">
    <property type="nucleotide sequence ID" value="NZ_CP115668.1"/>
</dbReference>
<dbReference type="Proteomes" id="UP001212097">
    <property type="component" value="Chromosome"/>
</dbReference>
<name>A0ABY7R220_9ACTN</name>
<gene>
    <name evidence="1" type="ORF">O6R08_03105</name>
</gene>
<keyword evidence="2" id="KW-1185">Reference proteome</keyword>
<proteinExistence type="predicted"/>
<dbReference type="EMBL" id="CP115668">
    <property type="protein sequence ID" value="WCC81020.1"/>
    <property type="molecule type" value="Genomic_DNA"/>
</dbReference>
<organism evidence="1 2">
    <name type="scientific">Cutibacterium equinum</name>
    <dbReference type="NCBI Taxonomy" id="3016342"/>
    <lineage>
        <taxon>Bacteria</taxon>
        <taxon>Bacillati</taxon>
        <taxon>Actinomycetota</taxon>
        <taxon>Actinomycetes</taxon>
        <taxon>Propionibacteriales</taxon>
        <taxon>Propionibacteriaceae</taxon>
        <taxon>Cutibacterium</taxon>
    </lineage>
</organism>
<evidence type="ECO:0000313" key="1">
    <source>
        <dbReference type="EMBL" id="WCC81020.1"/>
    </source>
</evidence>
<sequence length="135" mass="14215">MGFGGVEAALGSRVTWLTIRNCSHSTITLPVMPTLRQSSEAGVVVPVTWKPYDPKVAPKRLAPGQLSNWELSWHTNGNCRHRGARRLVATVGTTTAALEGCLDLGGSYALTDESSTGPDGSDAVPAAEGTVRLLD</sequence>